<accession>A0A5B6WQT7</accession>
<dbReference type="PANTHER" id="PTHR15503">
    <property type="entry name" value="LDOC1 RELATED"/>
    <property type="match status" value="1"/>
</dbReference>
<keyword evidence="2" id="KW-1185">Reference proteome</keyword>
<dbReference type="PANTHER" id="PTHR15503:SF45">
    <property type="entry name" value="RNA-DIRECTED DNA POLYMERASE HOMOLOG"/>
    <property type="match status" value="1"/>
</dbReference>
<sequence length="82" mass="8875">MRVNCSGTEDTVARPGATTLDNIPDQLPIVSELTDVFPKKLSGLSLDIEVEFVIDLVPGTAPIPISPYRMAPAELKELKVQL</sequence>
<dbReference type="EMBL" id="SMMG02000002">
    <property type="protein sequence ID" value="KAA3483783.1"/>
    <property type="molecule type" value="Genomic_DNA"/>
</dbReference>
<dbReference type="OrthoDB" id="1749844at2759"/>
<dbReference type="InterPro" id="IPR032567">
    <property type="entry name" value="RTL1-rel"/>
</dbReference>
<proteinExistence type="predicted"/>
<evidence type="ECO:0000313" key="2">
    <source>
        <dbReference type="Proteomes" id="UP000325315"/>
    </source>
</evidence>
<name>A0A5B6WQT7_9ROSI</name>
<dbReference type="Proteomes" id="UP000325315">
    <property type="component" value="Unassembled WGS sequence"/>
</dbReference>
<gene>
    <name evidence="1" type="ORF">EPI10_005925</name>
</gene>
<protein>
    <submittedName>
        <fullName evidence="1">DNA/RNA polymerases superfamily protein</fullName>
    </submittedName>
</protein>
<organism evidence="1 2">
    <name type="scientific">Gossypium australe</name>
    <dbReference type="NCBI Taxonomy" id="47621"/>
    <lineage>
        <taxon>Eukaryota</taxon>
        <taxon>Viridiplantae</taxon>
        <taxon>Streptophyta</taxon>
        <taxon>Embryophyta</taxon>
        <taxon>Tracheophyta</taxon>
        <taxon>Spermatophyta</taxon>
        <taxon>Magnoliopsida</taxon>
        <taxon>eudicotyledons</taxon>
        <taxon>Gunneridae</taxon>
        <taxon>Pentapetalae</taxon>
        <taxon>rosids</taxon>
        <taxon>malvids</taxon>
        <taxon>Malvales</taxon>
        <taxon>Malvaceae</taxon>
        <taxon>Malvoideae</taxon>
        <taxon>Gossypium</taxon>
    </lineage>
</organism>
<dbReference type="AlphaFoldDB" id="A0A5B6WQT7"/>
<comment type="caution">
    <text evidence="1">The sequence shown here is derived from an EMBL/GenBank/DDBJ whole genome shotgun (WGS) entry which is preliminary data.</text>
</comment>
<reference evidence="2" key="1">
    <citation type="journal article" date="2019" name="Plant Biotechnol. J.">
        <title>Genome sequencing of the Australian wild diploid species Gossypium australe highlights disease resistance and delayed gland morphogenesis.</title>
        <authorList>
            <person name="Cai Y."/>
            <person name="Cai X."/>
            <person name="Wang Q."/>
            <person name="Wang P."/>
            <person name="Zhang Y."/>
            <person name="Cai C."/>
            <person name="Xu Y."/>
            <person name="Wang K."/>
            <person name="Zhou Z."/>
            <person name="Wang C."/>
            <person name="Geng S."/>
            <person name="Li B."/>
            <person name="Dong Q."/>
            <person name="Hou Y."/>
            <person name="Wang H."/>
            <person name="Ai P."/>
            <person name="Liu Z."/>
            <person name="Yi F."/>
            <person name="Sun M."/>
            <person name="An G."/>
            <person name="Cheng J."/>
            <person name="Zhang Y."/>
            <person name="Shi Q."/>
            <person name="Xie Y."/>
            <person name="Shi X."/>
            <person name="Chang Y."/>
            <person name="Huang F."/>
            <person name="Chen Y."/>
            <person name="Hong S."/>
            <person name="Mi L."/>
            <person name="Sun Q."/>
            <person name="Zhang L."/>
            <person name="Zhou B."/>
            <person name="Peng R."/>
            <person name="Zhang X."/>
            <person name="Liu F."/>
        </authorList>
    </citation>
    <scope>NUCLEOTIDE SEQUENCE [LARGE SCALE GENOMIC DNA]</scope>
    <source>
        <strain evidence="2">cv. PA1801</strain>
    </source>
</reference>
<evidence type="ECO:0000313" key="1">
    <source>
        <dbReference type="EMBL" id="KAA3483783.1"/>
    </source>
</evidence>